<organism evidence="1 2">
    <name type="scientific">Agrococcus citreus</name>
    <dbReference type="NCBI Taxonomy" id="84643"/>
    <lineage>
        <taxon>Bacteria</taxon>
        <taxon>Bacillati</taxon>
        <taxon>Actinomycetota</taxon>
        <taxon>Actinomycetes</taxon>
        <taxon>Micrococcales</taxon>
        <taxon>Microbacteriaceae</taxon>
        <taxon>Agrococcus</taxon>
    </lineage>
</organism>
<comment type="caution">
    <text evidence="1">The sequence shown here is derived from an EMBL/GenBank/DDBJ whole genome shotgun (WGS) entry which is preliminary data.</text>
</comment>
<dbReference type="EMBL" id="BAAAKK010000005">
    <property type="protein sequence ID" value="GAA1424145.1"/>
    <property type="molecule type" value="Genomic_DNA"/>
</dbReference>
<name>A0ABP4JKE4_9MICO</name>
<dbReference type="Proteomes" id="UP001501266">
    <property type="component" value="Unassembled WGS sequence"/>
</dbReference>
<evidence type="ECO:0008006" key="3">
    <source>
        <dbReference type="Google" id="ProtNLM"/>
    </source>
</evidence>
<accession>A0ABP4JKE4</accession>
<reference evidence="2" key="1">
    <citation type="journal article" date="2019" name="Int. J. Syst. Evol. Microbiol.">
        <title>The Global Catalogue of Microorganisms (GCM) 10K type strain sequencing project: providing services to taxonomists for standard genome sequencing and annotation.</title>
        <authorList>
            <consortium name="The Broad Institute Genomics Platform"/>
            <consortium name="The Broad Institute Genome Sequencing Center for Infectious Disease"/>
            <person name="Wu L."/>
            <person name="Ma J."/>
        </authorList>
    </citation>
    <scope>NUCLEOTIDE SEQUENCE [LARGE SCALE GENOMIC DNA]</scope>
    <source>
        <strain evidence="2">JCM 12398</strain>
    </source>
</reference>
<protein>
    <recommendedName>
        <fullName evidence="3">SseB protein N-terminal domain-containing protein</fullName>
    </recommendedName>
</protein>
<sequence>MTDMSPAAMDAVARLREGLHRGDIAAVALGLQQVPVAIAVDGGQPRVALDGALRVLPVFLDMDSWRAFGLPGDPQLLTHRTLLPLLEALAHVDDIVIDPALPSAIRVPRTDVVQMLGGEQGVPGT</sequence>
<proteinExistence type="predicted"/>
<gene>
    <name evidence="1" type="ORF">GCM10009640_19740</name>
</gene>
<keyword evidence="2" id="KW-1185">Reference proteome</keyword>
<evidence type="ECO:0000313" key="2">
    <source>
        <dbReference type="Proteomes" id="UP001501266"/>
    </source>
</evidence>
<evidence type="ECO:0000313" key="1">
    <source>
        <dbReference type="EMBL" id="GAA1424145.1"/>
    </source>
</evidence>